<keyword evidence="4 10" id="KW-0489">Methyltransferase</keyword>
<organism evidence="11 12">
    <name type="scientific">Cryptococcus bacillisporus CA1873</name>
    <dbReference type="NCBI Taxonomy" id="1296111"/>
    <lineage>
        <taxon>Eukaryota</taxon>
        <taxon>Fungi</taxon>
        <taxon>Dikarya</taxon>
        <taxon>Basidiomycota</taxon>
        <taxon>Agaricomycotina</taxon>
        <taxon>Tremellomycetes</taxon>
        <taxon>Tremellales</taxon>
        <taxon>Cryptococcaceae</taxon>
        <taxon>Cryptococcus</taxon>
        <taxon>Cryptococcus gattii species complex</taxon>
    </lineage>
</organism>
<dbReference type="PROSITE" id="PS51564">
    <property type="entry name" value="SAM_ICMT"/>
    <property type="match status" value="1"/>
</dbReference>
<dbReference type="Pfam" id="PF04140">
    <property type="entry name" value="ICMT"/>
    <property type="match status" value="1"/>
</dbReference>
<dbReference type="EMBL" id="KN848889">
    <property type="protein sequence ID" value="KIR69564.1"/>
    <property type="molecule type" value="Genomic_DNA"/>
</dbReference>
<evidence type="ECO:0000256" key="4">
    <source>
        <dbReference type="ARBA" id="ARBA00022603"/>
    </source>
</evidence>
<name>A0ABR5BK67_CRYGA</name>
<gene>
    <name evidence="11" type="ORF">I314_00676</name>
</gene>
<accession>A0ABR5BK67</accession>
<evidence type="ECO:0000256" key="3">
    <source>
        <dbReference type="ARBA" id="ARBA00012151"/>
    </source>
</evidence>
<evidence type="ECO:0000256" key="9">
    <source>
        <dbReference type="ARBA" id="ARBA00023136"/>
    </source>
</evidence>
<feature type="transmembrane region" description="Helical" evidence="10">
    <location>
        <begin position="66"/>
        <end position="87"/>
    </location>
</feature>
<evidence type="ECO:0000256" key="8">
    <source>
        <dbReference type="ARBA" id="ARBA00022989"/>
    </source>
</evidence>
<keyword evidence="6 10" id="KW-0949">S-adenosyl-L-methionine</keyword>
<dbReference type="InterPro" id="IPR025770">
    <property type="entry name" value="PPMT_MeTrfase"/>
</dbReference>
<comment type="catalytic activity">
    <reaction evidence="10">
        <text>[protein]-C-terminal S-[(2E,6E)-farnesyl]-L-cysteine + S-adenosyl-L-methionine = [protein]-C-terminal S-[(2E,6E)-farnesyl]-L-cysteine methyl ester + S-adenosyl-L-homocysteine</text>
        <dbReference type="Rhea" id="RHEA:21672"/>
        <dbReference type="Rhea" id="RHEA-COMP:12125"/>
        <dbReference type="Rhea" id="RHEA-COMP:12126"/>
        <dbReference type="ChEBI" id="CHEBI:57856"/>
        <dbReference type="ChEBI" id="CHEBI:59789"/>
        <dbReference type="ChEBI" id="CHEBI:90510"/>
        <dbReference type="ChEBI" id="CHEBI:90511"/>
        <dbReference type="EC" id="2.1.1.100"/>
    </reaction>
</comment>
<dbReference type="EC" id="2.1.1.100" evidence="3 10"/>
<evidence type="ECO:0000313" key="12">
    <source>
        <dbReference type="Proteomes" id="UP000053800"/>
    </source>
</evidence>
<dbReference type="PANTHER" id="PTHR12714:SF9">
    <property type="entry name" value="PROTEIN-S-ISOPRENYLCYSTEINE O-METHYLTRANSFERASE"/>
    <property type="match status" value="1"/>
</dbReference>
<proteinExistence type="inferred from homology"/>
<keyword evidence="10" id="KW-0256">Endoplasmic reticulum</keyword>
<reference evidence="11 12" key="1">
    <citation type="submission" date="2015-01" db="EMBL/GenBank/DDBJ databases">
        <title>The Genome Sequence of Cryptococcus gattii CA1873.</title>
        <authorList>
            <consortium name="The Broad Institute Genomics Platform"/>
            <person name="Cuomo C."/>
            <person name="Litvintseva A."/>
            <person name="Chen Y."/>
            <person name="Heitman J."/>
            <person name="Sun S."/>
            <person name="Springer D."/>
            <person name="Dromer F."/>
            <person name="Young S."/>
            <person name="Zeng Q."/>
            <person name="Gargeya S."/>
            <person name="Abouelleil A."/>
            <person name="Alvarado L."/>
            <person name="Chapman S.B."/>
            <person name="Gainer-Dewar J."/>
            <person name="Goldberg J."/>
            <person name="Griggs A."/>
            <person name="Gujja S."/>
            <person name="Hansen M."/>
            <person name="Howarth C."/>
            <person name="Imamovic A."/>
            <person name="Larimer J."/>
            <person name="Murphy C."/>
            <person name="Naylor J."/>
            <person name="Pearson M."/>
            <person name="Priest M."/>
            <person name="Roberts A."/>
            <person name="Saif S."/>
            <person name="Shea T."/>
            <person name="Sykes S."/>
            <person name="Wortman J."/>
            <person name="Nusbaum C."/>
            <person name="Birren B."/>
        </authorList>
    </citation>
    <scope>NUCLEOTIDE SEQUENCE [LARGE SCALE GENOMIC DNA]</scope>
    <source>
        <strain evidence="11 12">CA1873</strain>
    </source>
</reference>
<feature type="transmembrane region" description="Helical" evidence="10">
    <location>
        <begin position="213"/>
        <end position="237"/>
    </location>
</feature>
<dbReference type="InterPro" id="IPR007269">
    <property type="entry name" value="ICMT_MeTrfase"/>
</dbReference>
<comment type="subcellular location">
    <subcellularLocation>
        <location evidence="10">Endoplasmic reticulum membrane</location>
        <topology evidence="10">Multi-pass membrane protein</topology>
    </subcellularLocation>
    <subcellularLocation>
        <location evidence="1">Membrane</location>
        <topology evidence="1">Multi-pass membrane protein</topology>
    </subcellularLocation>
</comment>
<keyword evidence="5" id="KW-0808">Transferase</keyword>
<keyword evidence="9 10" id="KW-0472">Membrane</keyword>
<comment type="similarity">
    <text evidence="2 10">Belongs to the class VI-like SAM-binding methyltransferase superfamily. Isoprenylcysteine carboxyl methyltransferase family.</text>
</comment>
<comment type="caution">
    <text evidence="10">Lacks conserved residue(s) required for the propagation of feature annotation.</text>
</comment>
<keyword evidence="7 10" id="KW-0812">Transmembrane</keyword>
<evidence type="ECO:0000313" key="11">
    <source>
        <dbReference type="EMBL" id="KIR69564.1"/>
    </source>
</evidence>
<keyword evidence="8 10" id="KW-1133">Transmembrane helix</keyword>
<keyword evidence="12" id="KW-1185">Reference proteome</keyword>
<evidence type="ECO:0000256" key="10">
    <source>
        <dbReference type="RuleBase" id="RU362022"/>
    </source>
</evidence>
<evidence type="ECO:0000256" key="2">
    <source>
        <dbReference type="ARBA" id="ARBA00009140"/>
    </source>
</evidence>
<evidence type="ECO:0000256" key="6">
    <source>
        <dbReference type="ARBA" id="ARBA00022691"/>
    </source>
</evidence>
<evidence type="ECO:0000256" key="5">
    <source>
        <dbReference type="ARBA" id="ARBA00022679"/>
    </source>
</evidence>
<dbReference type="Proteomes" id="UP000053800">
    <property type="component" value="Unassembled WGS sequence"/>
</dbReference>
<protein>
    <recommendedName>
        <fullName evidence="3 10">Protein-S-isoprenylcysteine O-methyltransferase</fullName>
        <ecNumber evidence="3 10">2.1.1.100</ecNumber>
    </recommendedName>
</protein>
<evidence type="ECO:0000256" key="7">
    <source>
        <dbReference type="ARBA" id="ARBA00022692"/>
    </source>
</evidence>
<feature type="transmembrane region" description="Helical" evidence="10">
    <location>
        <begin position="28"/>
        <end position="54"/>
    </location>
</feature>
<dbReference type="PANTHER" id="PTHR12714">
    <property type="entry name" value="PROTEIN-S ISOPRENYLCYSTEINE O-METHYLTRANSFERASE"/>
    <property type="match status" value="1"/>
</dbReference>
<dbReference type="Gene3D" id="1.20.120.1630">
    <property type="match status" value="1"/>
</dbReference>
<evidence type="ECO:0000256" key="1">
    <source>
        <dbReference type="ARBA" id="ARBA00004141"/>
    </source>
</evidence>
<sequence length="277" mass="30970">MSEKTFNSPVALPKTDQYDPRGSIPNTVFAVALIAAILGAVGGSSLALASQSLLDVFAGTWARPQLGIYLGAMCVFHLMEFFTTAGWNPQKLSVDAFLLNNGRQYHYAHAIGLAEYFLSSWLFPGKWDTFLGSFPWLTLGKVTFIRRQAGLNDADLENLVILGMVVAQGIRSLAMIQAAQSFSHIVKSKKHDDHMLVTHGLYSWSRHPSYAGFFYWAVATQLLLGNIVSTLGFVIVLNKFFSARIVDEEKWLVKFFGSDYVEYRKRVGTKLLFYFSK</sequence>